<keyword evidence="6" id="KW-0326">Glycosidase</keyword>
<dbReference type="GO" id="GO:0004566">
    <property type="term" value="F:beta-glucuronidase activity"/>
    <property type="evidence" value="ECO:0007669"/>
    <property type="project" value="UniProtKB-EC"/>
</dbReference>
<dbReference type="InterPro" id="IPR006103">
    <property type="entry name" value="Glyco_hydro_2_cat"/>
</dbReference>
<dbReference type="InterPro" id="IPR017853">
    <property type="entry name" value="GH"/>
</dbReference>
<dbReference type="PANTHER" id="PTHR10066">
    <property type="entry name" value="BETA-GLUCURONIDASE"/>
    <property type="match status" value="1"/>
</dbReference>
<feature type="domain" description="Glycoside hydrolase family 2 immunoglobulin-like beta-sandwich" evidence="8">
    <location>
        <begin position="225"/>
        <end position="334"/>
    </location>
</feature>
<feature type="chain" id="PRO_5043395327" description="Beta-glucuronidase" evidence="7">
    <location>
        <begin position="24"/>
        <end position="650"/>
    </location>
</feature>
<accession>A0AAV7X8B5</accession>
<evidence type="ECO:0000259" key="8">
    <source>
        <dbReference type="Pfam" id="PF00703"/>
    </source>
</evidence>
<comment type="caution">
    <text evidence="11">The sequence shown here is derived from an EMBL/GenBank/DDBJ whole genome shotgun (WGS) entry which is preliminary data.</text>
</comment>
<dbReference type="InterPro" id="IPR008979">
    <property type="entry name" value="Galactose-bd-like_sf"/>
</dbReference>
<evidence type="ECO:0000256" key="7">
    <source>
        <dbReference type="SAM" id="SignalP"/>
    </source>
</evidence>
<evidence type="ECO:0000256" key="4">
    <source>
        <dbReference type="ARBA" id="ARBA00016205"/>
    </source>
</evidence>
<dbReference type="Pfam" id="PF00703">
    <property type="entry name" value="Glyco_hydro_2"/>
    <property type="match status" value="1"/>
</dbReference>
<dbReference type="InterPro" id="IPR013783">
    <property type="entry name" value="Ig-like_fold"/>
</dbReference>
<evidence type="ECO:0000313" key="11">
    <source>
        <dbReference type="EMBL" id="KAJ1519861.1"/>
    </source>
</evidence>
<keyword evidence="7" id="KW-0732">Signal</keyword>
<evidence type="ECO:0000256" key="2">
    <source>
        <dbReference type="ARBA" id="ARBA00007401"/>
    </source>
</evidence>
<dbReference type="EC" id="3.2.1.31" evidence="3"/>
<dbReference type="GO" id="GO:0030246">
    <property type="term" value="F:carbohydrate binding"/>
    <property type="evidence" value="ECO:0007669"/>
    <property type="project" value="TreeGrafter"/>
</dbReference>
<dbReference type="Gene3D" id="2.60.40.10">
    <property type="entry name" value="Immunoglobulins"/>
    <property type="match status" value="1"/>
</dbReference>
<feature type="domain" description="Glycoside hydrolase family 2 catalytic" evidence="9">
    <location>
        <begin position="339"/>
        <end position="634"/>
    </location>
</feature>
<dbReference type="SUPFAM" id="SSF49303">
    <property type="entry name" value="beta-Galactosidase/glucuronidase domain"/>
    <property type="match status" value="1"/>
</dbReference>
<dbReference type="NCBIfam" id="NF007538">
    <property type="entry name" value="PRK10150.1"/>
    <property type="match status" value="1"/>
</dbReference>
<evidence type="ECO:0000313" key="12">
    <source>
        <dbReference type="Proteomes" id="UP001075354"/>
    </source>
</evidence>
<dbReference type="FunFam" id="2.60.120.260:FF:000027">
    <property type="entry name" value="Beta-glucuronidase"/>
    <property type="match status" value="1"/>
</dbReference>
<dbReference type="AlphaFoldDB" id="A0AAV7X8B5"/>
<dbReference type="Pfam" id="PF02837">
    <property type="entry name" value="Glyco_hydro_2_N"/>
    <property type="match status" value="1"/>
</dbReference>
<organism evidence="11 12">
    <name type="scientific">Megalurothrips usitatus</name>
    <name type="common">bean blossom thrips</name>
    <dbReference type="NCBI Taxonomy" id="439358"/>
    <lineage>
        <taxon>Eukaryota</taxon>
        <taxon>Metazoa</taxon>
        <taxon>Ecdysozoa</taxon>
        <taxon>Arthropoda</taxon>
        <taxon>Hexapoda</taxon>
        <taxon>Insecta</taxon>
        <taxon>Pterygota</taxon>
        <taxon>Neoptera</taxon>
        <taxon>Paraneoptera</taxon>
        <taxon>Thysanoptera</taxon>
        <taxon>Terebrantia</taxon>
        <taxon>Thripoidea</taxon>
        <taxon>Thripidae</taxon>
        <taxon>Megalurothrips</taxon>
    </lineage>
</organism>
<evidence type="ECO:0000256" key="6">
    <source>
        <dbReference type="ARBA" id="ARBA00023295"/>
    </source>
</evidence>
<reference evidence="11" key="1">
    <citation type="submission" date="2022-12" db="EMBL/GenBank/DDBJ databases">
        <title>Chromosome-level genome assembly of the bean flower thrips Megalurothrips usitatus.</title>
        <authorList>
            <person name="Ma L."/>
            <person name="Liu Q."/>
            <person name="Li H."/>
            <person name="Cai W."/>
        </authorList>
    </citation>
    <scope>NUCLEOTIDE SEQUENCE</scope>
    <source>
        <strain evidence="11">Cailab_2022a</strain>
    </source>
</reference>
<dbReference type="InterPro" id="IPR006101">
    <property type="entry name" value="Glyco_hydro_2"/>
</dbReference>
<dbReference type="Gene3D" id="2.60.120.260">
    <property type="entry name" value="Galactose-binding domain-like"/>
    <property type="match status" value="1"/>
</dbReference>
<sequence>MVNLKRILSFVYVFGLAQQFVAAILYPYESESREVKALDGLWTFCTTPQNLQQDAGFSEKWYIHEHENDKLSGQHCQLMPVPASYNDIPTDPSVRDFVGWVWYRKMHFVPKRWSQDNMKVFVRFGSVHYHAVVWMNGEQVGEHAGGHLPFQLEVTSVLNYGYSNTLTVAVNNTLTNITLPQMQIHHPNDTMRYPSGYITYTQKFDFFNYAGIHRPVYLLALPSTYIDDVTLTTDVTYGTDGEDLAAVGTIQFSVSHSYNGSEDDVSCAVSVYTQGGREVHHSITTCSSEISIKQAKLWWPRLLHPKPGYLYNFEVALIIKGNGVDVYRLPFGIRTVSWNKSTLMVNNKPVYLRGFGMHEDSHLRGKGLDLVHTIRDFELIKWLGANAIRTSHYPYSEETMNLADQYGILVIAETPACTIDSFGDEILSHHKAVINELIARDKNHPSVIAWSISNEPYSDLTQADSYFGTLADLIRSLDSTRAVTFVTSRQWHNDKAVKHMDIICVNRYAAWYSDSGLLPLIERQTVEELKAWHDKWQRPVIMSEYGAGSLSGFHKLPAVMWTEDYQVLTLQKHYLAFDRLRLNGQLGGEMIWNFADFSTPQEYIRPGGCMKGLMTRDRQPKSAAHHARWRYWKLAQNISGFNLPDDLMYS</sequence>
<dbReference type="Proteomes" id="UP001075354">
    <property type="component" value="Chromosome 15"/>
</dbReference>
<dbReference type="InterPro" id="IPR006102">
    <property type="entry name" value="Ig-like_GH2"/>
</dbReference>
<protein>
    <recommendedName>
        <fullName evidence="4">Beta-glucuronidase</fullName>
        <ecNumber evidence="3">3.2.1.31</ecNumber>
    </recommendedName>
</protein>
<dbReference type="Pfam" id="PF02836">
    <property type="entry name" value="Glyco_hydro_2_C"/>
    <property type="match status" value="1"/>
</dbReference>
<dbReference type="GO" id="GO:0019391">
    <property type="term" value="P:glucuronoside catabolic process"/>
    <property type="evidence" value="ECO:0007669"/>
    <property type="project" value="TreeGrafter"/>
</dbReference>
<proteinExistence type="inferred from homology"/>
<evidence type="ECO:0000256" key="5">
    <source>
        <dbReference type="ARBA" id="ARBA00022801"/>
    </source>
</evidence>
<evidence type="ECO:0000259" key="10">
    <source>
        <dbReference type="Pfam" id="PF02837"/>
    </source>
</evidence>
<gene>
    <name evidence="11" type="ORF">ONE63_004103</name>
</gene>
<name>A0AAV7X8B5_9NEOP</name>
<dbReference type="Gene3D" id="3.20.20.80">
    <property type="entry name" value="Glycosidases"/>
    <property type="match status" value="1"/>
</dbReference>
<dbReference type="GO" id="GO:0005615">
    <property type="term" value="C:extracellular space"/>
    <property type="evidence" value="ECO:0007669"/>
    <property type="project" value="TreeGrafter"/>
</dbReference>
<dbReference type="PANTHER" id="PTHR10066:SF67">
    <property type="entry name" value="BETA-GLUCURONIDASE"/>
    <property type="match status" value="1"/>
</dbReference>
<dbReference type="SUPFAM" id="SSF49785">
    <property type="entry name" value="Galactose-binding domain-like"/>
    <property type="match status" value="1"/>
</dbReference>
<keyword evidence="5" id="KW-0378">Hydrolase</keyword>
<evidence type="ECO:0000256" key="3">
    <source>
        <dbReference type="ARBA" id="ARBA00012761"/>
    </source>
</evidence>
<dbReference type="InterPro" id="IPR006104">
    <property type="entry name" value="Glyco_hydro_2_N"/>
</dbReference>
<dbReference type="PRINTS" id="PR00132">
    <property type="entry name" value="GLHYDRLASE2"/>
</dbReference>
<evidence type="ECO:0000256" key="1">
    <source>
        <dbReference type="ARBA" id="ARBA00003025"/>
    </source>
</evidence>
<feature type="signal peptide" evidence="7">
    <location>
        <begin position="1"/>
        <end position="23"/>
    </location>
</feature>
<dbReference type="FunFam" id="3.20.20.80:FF:000080">
    <property type="entry name" value="Beta-glucuronidase UidA"/>
    <property type="match status" value="1"/>
</dbReference>
<dbReference type="SUPFAM" id="SSF51445">
    <property type="entry name" value="(Trans)glycosidases"/>
    <property type="match status" value="1"/>
</dbReference>
<feature type="domain" description="Glycosyl hydrolases family 2 sugar binding" evidence="10">
    <location>
        <begin position="36"/>
        <end position="222"/>
    </location>
</feature>
<comment type="similarity">
    <text evidence="2">Belongs to the glycosyl hydrolase 2 family.</text>
</comment>
<keyword evidence="12" id="KW-1185">Reference proteome</keyword>
<dbReference type="InterPro" id="IPR036156">
    <property type="entry name" value="Beta-gal/glucu_dom_sf"/>
</dbReference>
<evidence type="ECO:0000259" key="9">
    <source>
        <dbReference type="Pfam" id="PF02836"/>
    </source>
</evidence>
<dbReference type="GO" id="GO:0005975">
    <property type="term" value="P:carbohydrate metabolic process"/>
    <property type="evidence" value="ECO:0007669"/>
    <property type="project" value="InterPro"/>
</dbReference>
<dbReference type="EMBL" id="JAPTSV010000015">
    <property type="protein sequence ID" value="KAJ1519861.1"/>
    <property type="molecule type" value="Genomic_DNA"/>
</dbReference>
<comment type="function">
    <text evidence="1">Plays an important role in the degradation of dermatan and keratan sulfates.</text>
</comment>